<dbReference type="InterPro" id="IPR025659">
    <property type="entry name" value="Tubby-like_C"/>
</dbReference>
<dbReference type="EMBL" id="OZ075118">
    <property type="protein sequence ID" value="CAL5084807.1"/>
    <property type="molecule type" value="Genomic_DNA"/>
</dbReference>
<dbReference type="Proteomes" id="UP001497457">
    <property type="component" value="Chromosome 8b"/>
</dbReference>
<comment type="similarity">
    <text evidence="1">Belongs to the LOR family.</text>
</comment>
<reference evidence="3" key="1">
    <citation type="submission" date="2024-06" db="EMBL/GenBank/DDBJ databases">
        <authorList>
            <person name="Ryan C."/>
        </authorList>
    </citation>
    <scope>NUCLEOTIDE SEQUENCE [LARGE SCALE GENOMIC DNA]</scope>
</reference>
<dbReference type="SUPFAM" id="SSF54518">
    <property type="entry name" value="Tubby C-terminal domain-like"/>
    <property type="match status" value="1"/>
</dbReference>
<gene>
    <name evidence="2" type="ORF">URODEC1_LOCUS110782</name>
</gene>
<dbReference type="Gene3D" id="2.40.160.200">
    <property type="entry name" value="LURP1-related"/>
    <property type="match status" value="1"/>
</dbReference>
<reference evidence="2 3" key="2">
    <citation type="submission" date="2024-10" db="EMBL/GenBank/DDBJ databases">
        <authorList>
            <person name="Ryan C."/>
        </authorList>
    </citation>
    <scope>NUCLEOTIDE SEQUENCE [LARGE SCALE GENOMIC DNA]</scope>
</reference>
<name>A0ABC9FZ67_9POAL</name>
<proteinExistence type="inferred from homology"/>
<accession>A0ABC9FZ67</accession>
<dbReference type="PANTHER" id="PTHR31087:SF142">
    <property type="entry name" value="OS07G0672600 PROTEIN"/>
    <property type="match status" value="1"/>
</dbReference>
<dbReference type="Pfam" id="PF04525">
    <property type="entry name" value="LOR"/>
    <property type="match status" value="1"/>
</dbReference>
<protein>
    <recommendedName>
        <fullName evidence="4">Protein LURP-one-related 11-like</fullName>
    </recommendedName>
</protein>
<evidence type="ECO:0000313" key="3">
    <source>
        <dbReference type="Proteomes" id="UP001497457"/>
    </source>
</evidence>
<keyword evidence="3" id="KW-1185">Reference proteome</keyword>
<dbReference type="InterPro" id="IPR007612">
    <property type="entry name" value="LOR"/>
</dbReference>
<dbReference type="AlphaFoldDB" id="A0ABC9FZ67"/>
<evidence type="ECO:0008006" key="4">
    <source>
        <dbReference type="Google" id="ProtNLM"/>
    </source>
</evidence>
<dbReference type="InterPro" id="IPR038595">
    <property type="entry name" value="LOR_sf"/>
</dbReference>
<dbReference type="PANTHER" id="PTHR31087">
    <property type="match status" value="1"/>
</dbReference>
<organism evidence="2 3">
    <name type="scientific">Urochloa decumbens</name>
    <dbReference type="NCBI Taxonomy" id="240449"/>
    <lineage>
        <taxon>Eukaryota</taxon>
        <taxon>Viridiplantae</taxon>
        <taxon>Streptophyta</taxon>
        <taxon>Embryophyta</taxon>
        <taxon>Tracheophyta</taxon>
        <taxon>Spermatophyta</taxon>
        <taxon>Magnoliopsida</taxon>
        <taxon>Liliopsida</taxon>
        <taxon>Poales</taxon>
        <taxon>Poaceae</taxon>
        <taxon>PACMAD clade</taxon>
        <taxon>Panicoideae</taxon>
        <taxon>Panicodae</taxon>
        <taxon>Paniceae</taxon>
        <taxon>Melinidinae</taxon>
        <taxon>Urochloa</taxon>
    </lineage>
</organism>
<sequence>MAPRVHSSPASASTSSQKPACTGEQRKVFTVWMKSLVLNGHGCTVYDSGGGIVYRVDNYGSRCSGSVCLMDLDGTVVLNVVKKKLSFGRWDGYKGRGQKREPRPWFTVTRPVRPFRWSHCRSVPSSCEFRCDTTGQVMMRYTIVADECGGGSGRKQGCRIVDEATGVAVAEVKRKVTPSGVALGEDVLSLVVEPGADLSLVVGLVLVYGLMNRTM</sequence>
<evidence type="ECO:0000256" key="1">
    <source>
        <dbReference type="ARBA" id="ARBA00005437"/>
    </source>
</evidence>
<evidence type="ECO:0000313" key="2">
    <source>
        <dbReference type="EMBL" id="CAL5084807.1"/>
    </source>
</evidence>